<dbReference type="EMBL" id="JBHSMQ010000004">
    <property type="protein sequence ID" value="MFC5455598.1"/>
    <property type="molecule type" value="Genomic_DNA"/>
</dbReference>
<evidence type="ECO:0000313" key="2">
    <source>
        <dbReference type="EMBL" id="MFC5455598.1"/>
    </source>
</evidence>
<evidence type="ECO:0000313" key="3">
    <source>
        <dbReference type="Proteomes" id="UP001596052"/>
    </source>
</evidence>
<gene>
    <name evidence="2" type="ORF">ACFQDI_12085</name>
</gene>
<feature type="chain" id="PRO_5047068180" evidence="1">
    <location>
        <begin position="20"/>
        <end position="187"/>
    </location>
</feature>
<dbReference type="RefSeq" id="WP_377166839.1">
    <property type="nucleotide sequence ID" value="NZ_JBHSMQ010000004.1"/>
</dbReference>
<proteinExistence type="predicted"/>
<evidence type="ECO:0000256" key="1">
    <source>
        <dbReference type="SAM" id="SignalP"/>
    </source>
</evidence>
<accession>A0ABW0KQ26</accession>
<organism evidence="2 3">
    <name type="scientific">Prosthecobacter fluviatilis</name>
    <dbReference type="NCBI Taxonomy" id="445931"/>
    <lineage>
        <taxon>Bacteria</taxon>
        <taxon>Pseudomonadati</taxon>
        <taxon>Verrucomicrobiota</taxon>
        <taxon>Verrucomicrobiia</taxon>
        <taxon>Verrucomicrobiales</taxon>
        <taxon>Verrucomicrobiaceae</taxon>
        <taxon>Prosthecobacter</taxon>
    </lineage>
</organism>
<reference evidence="3" key="1">
    <citation type="journal article" date="2019" name="Int. J. Syst. Evol. Microbiol.">
        <title>The Global Catalogue of Microorganisms (GCM) 10K type strain sequencing project: providing services to taxonomists for standard genome sequencing and annotation.</title>
        <authorList>
            <consortium name="The Broad Institute Genomics Platform"/>
            <consortium name="The Broad Institute Genome Sequencing Center for Infectious Disease"/>
            <person name="Wu L."/>
            <person name="Ma J."/>
        </authorList>
    </citation>
    <scope>NUCLEOTIDE SEQUENCE [LARGE SCALE GENOMIC DNA]</scope>
    <source>
        <strain evidence="3">CGMCC 4.1469</strain>
    </source>
</reference>
<protein>
    <submittedName>
        <fullName evidence="2">Uncharacterized protein</fullName>
    </submittedName>
</protein>
<keyword evidence="1" id="KW-0732">Signal</keyword>
<sequence length="187" mass="21097">MRMLLLLSLALGAVAAAIAETKPKFQLGAISKGRTMPSSIRVNGQYPPAKATIEFSVTPTQDIPMKELVNFIYFFNDQNQLVQQRSAALDLARMNFDMTKTLQKMEDLSRKTKSGSFSVPVDLPETAQAGKKYHYQHVIQEKDPKWTHVVVVAGRRDADLSARVYPKTDLKSLNFADKSKITYWYQP</sequence>
<name>A0ABW0KQ26_9BACT</name>
<comment type="caution">
    <text evidence="2">The sequence shown here is derived from an EMBL/GenBank/DDBJ whole genome shotgun (WGS) entry which is preliminary data.</text>
</comment>
<dbReference type="Proteomes" id="UP001596052">
    <property type="component" value="Unassembled WGS sequence"/>
</dbReference>
<keyword evidence="3" id="KW-1185">Reference proteome</keyword>
<feature type="signal peptide" evidence="1">
    <location>
        <begin position="1"/>
        <end position="19"/>
    </location>
</feature>